<gene>
    <name evidence="2" type="ORF">V9T40_013704</name>
</gene>
<evidence type="ECO:0000313" key="3">
    <source>
        <dbReference type="Proteomes" id="UP001367676"/>
    </source>
</evidence>
<organism evidence="2 3">
    <name type="scientific">Parthenolecanium corni</name>
    <dbReference type="NCBI Taxonomy" id="536013"/>
    <lineage>
        <taxon>Eukaryota</taxon>
        <taxon>Metazoa</taxon>
        <taxon>Ecdysozoa</taxon>
        <taxon>Arthropoda</taxon>
        <taxon>Hexapoda</taxon>
        <taxon>Insecta</taxon>
        <taxon>Pterygota</taxon>
        <taxon>Neoptera</taxon>
        <taxon>Paraneoptera</taxon>
        <taxon>Hemiptera</taxon>
        <taxon>Sternorrhyncha</taxon>
        <taxon>Coccoidea</taxon>
        <taxon>Coccidae</taxon>
        <taxon>Parthenolecanium</taxon>
    </lineage>
</organism>
<feature type="compositionally biased region" description="Pro residues" evidence="1">
    <location>
        <begin position="45"/>
        <end position="54"/>
    </location>
</feature>
<evidence type="ECO:0000313" key="2">
    <source>
        <dbReference type="EMBL" id="KAK7582259.1"/>
    </source>
</evidence>
<feature type="region of interest" description="Disordered" evidence="1">
    <location>
        <begin position="33"/>
        <end position="56"/>
    </location>
</feature>
<reference evidence="2 3" key="1">
    <citation type="submission" date="2024-03" db="EMBL/GenBank/DDBJ databases">
        <title>Adaptation during the transition from Ophiocordyceps entomopathogen to insect associate is accompanied by gene loss and intensified selection.</title>
        <authorList>
            <person name="Ward C.M."/>
            <person name="Onetto C.A."/>
            <person name="Borneman A.R."/>
        </authorList>
    </citation>
    <scope>NUCLEOTIDE SEQUENCE [LARGE SCALE GENOMIC DNA]</scope>
    <source>
        <strain evidence="2">AWRI1</strain>
        <tissue evidence="2">Single Adult Female</tissue>
    </source>
</reference>
<dbReference type="AlphaFoldDB" id="A0AAN9TD57"/>
<dbReference type="EMBL" id="JBBCAQ010000033">
    <property type="protein sequence ID" value="KAK7582259.1"/>
    <property type="molecule type" value="Genomic_DNA"/>
</dbReference>
<accession>A0AAN9TD57</accession>
<dbReference type="Proteomes" id="UP001367676">
    <property type="component" value="Unassembled WGS sequence"/>
</dbReference>
<evidence type="ECO:0000256" key="1">
    <source>
        <dbReference type="SAM" id="MobiDB-lite"/>
    </source>
</evidence>
<keyword evidence="3" id="KW-1185">Reference proteome</keyword>
<protein>
    <submittedName>
        <fullName evidence="2">Uncharacterized protein</fullName>
    </submittedName>
</protein>
<proteinExistence type="predicted"/>
<sequence length="73" mass="8132">MHTQLSRSVIRGRKFHHHQNLRTISASVVLPSMTVSRQQQQQQQPQPPPPPPPLQSLIQSLVIRLSPASPSAV</sequence>
<name>A0AAN9TD57_9HEMI</name>
<comment type="caution">
    <text evidence="2">The sequence shown here is derived from an EMBL/GenBank/DDBJ whole genome shotgun (WGS) entry which is preliminary data.</text>
</comment>